<dbReference type="InterPro" id="IPR003660">
    <property type="entry name" value="HAMP_dom"/>
</dbReference>
<evidence type="ECO:0000313" key="14">
    <source>
        <dbReference type="Proteomes" id="UP001595783"/>
    </source>
</evidence>
<feature type="domain" description="HAMP" evidence="12">
    <location>
        <begin position="297"/>
        <end position="356"/>
    </location>
</feature>
<dbReference type="Proteomes" id="UP001595783">
    <property type="component" value="Unassembled WGS sequence"/>
</dbReference>
<reference evidence="14" key="1">
    <citation type="journal article" date="2019" name="Int. J. Syst. Evol. Microbiol.">
        <title>The Global Catalogue of Microorganisms (GCM) 10K type strain sequencing project: providing services to taxonomists for standard genome sequencing and annotation.</title>
        <authorList>
            <consortium name="The Broad Institute Genomics Platform"/>
            <consortium name="The Broad Institute Genome Sequencing Center for Infectious Disease"/>
            <person name="Wu L."/>
            <person name="Ma J."/>
        </authorList>
    </citation>
    <scope>NUCLEOTIDE SEQUENCE [LARGE SCALE GENOMIC DNA]</scope>
    <source>
        <strain evidence="14">CCUG 53816</strain>
    </source>
</reference>
<keyword evidence="5 10" id="KW-1133">Transmembrane helix</keyword>
<evidence type="ECO:0000256" key="8">
    <source>
        <dbReference type="ARBA" id="ARBA00029447"/>
    </source>
</evidence>
<dbReference type="CDD" id="cd06225">
    <property type="entry name" value="HAMP"/>
    <property type="match status" value="1"/>
</dbReference>
<dbReference type="Gene3D" id="1.10.287.950">
    <property type="entry name" value="Methyl-accepting chemotaxis protein"/>
    <property type="match status" value="1"/>
</dbReference>
<keyword evidence="7 9" id="KW-0807">Transducer</keyword>
<evidence type="ECO:0000313" key="13">
    <source>
        <dbReference type="EMBL" id="MFC3847791.1"/>
    </source>
</evidence>
<evidence type="ECO:0000256" key="6">
    <source>
        <dbReference type="ARBA" id="ARBA00023136"/>
    </source>
</evidence>
<feature type="transmembrane region" description="Helical" evidence="10">
    <location>
        <begin position="275"/>
        <end position="299"/>
    </location>
</feature>
<dbReference type="PRINTS" id="PR00260">
    <property type="entry name" value="CHEMTRNSDUCR"/>
</dbReference>
<evidence type="ECO:0000256" key="3">
    <source>
        <dbReference type="ARBA" id="ARBA00022500"/>
    </source>
</evidence>
<feature type="domain" description="Methyl-accepting transducer" evidence="11">
    <location>
        <begin position="361"/>
        <end position="597"/>
    </location>
</feature>
<keyword evidence="2" id="KW-1003">Cell membrane</keyword>
<dbReference type="InterPro" id="IPR004089">
    <property type="entry name" value="MCPsignal_dom"/>
</dbReference>
<dbReference type="Pfam" id="PF00672">
    <property type="entry name" value="HAMP"/>
    <property type="match status" value="1"/>
</dbReference>
<comment type="subcellular location">
    <subcellularLocation>
        <location evidence="1">Cell membrane</location>
        <topology evidence="1">Multi-pass membrane protein</topology>
    </subcellularLocation>
</comment>
<comment type="similarity">
    <text evidence="8">Belongs to the methyl-accepting chemotaxis (MCP) protein family.</text>
</comment>
<dbReference type="CDD" id="cd12913">
    <property type="entry name" value="PDC1_MCP_like"/>
    <property type="match status" value="1"/>
</dbReference>
<evidence type="ECO:0000256" key="4">
    <source>
        <dbReference type="ARBA" id="ARBA00022692"/>
    </source>
</evidence>
<dbReference type="InterPro" id="IPR029151">
    <property type="entry name" value="Sensor-like_sf"/>
</dbReference>
<comment type="caution">
    <text evidence="13">The sequence shown here is derived from an EMBL/GenBank/DDBJ whole genome shotgun (WGS) entry which is preliminary data.</text>
</comment>
<dbReference type="Pfam" id="PF02743">
    <property type="entry name" value="dCache_1"/>
    <property type="match status" value="1"/>
</dbReference>
<dbReference type="PANTHER" id="PTHR32089">
    <property type="entry name" value="METHYL-ACCEPTING CHEMOTAXIS PROTEIN MCPB"/>
    <property type="match status" value="1"/>
</dbReference>
<dbReference type="SUPFAM" id="SSF58104">
    <property type="entry name" value="Methyl-accepting chemotaxis protein (MCP) signaling domain"/>
    <property type="match status" value="1"/>
</dbReference>
<evidence type="ECO:0000256" key="10">
    <source>
        <dbReference type="SAM" id="Phobius"/>
    </source>
</evidence>
<accession>A0ABV7ZIC5</accession>
<protein>
    <submittedName>
        <fullName evidence="13">Methyl-accepting chemotaxis protein</fullName>
    </submittedName>
</protein>
<dbReference type="EMBL" id="JBHRZO010000020">
    <property type="protein sequence ID" value="MFC3847791.1"/>
    <property type="molecule type" value="Genomic_DNA"/>
</dbReference>
<name>A0ABV7ZIC5_9HELI</name>
<proteinExistence type="inferred from homology"/>
<evidence type="ECO:0000256" key="5">
    <source>
        <dbReference type="ARBA" id="ARBA00022989"/>
    </source>
</evidence>
<evidence type="ECO:0000256" key="1">
    <source>
        <dbReference type="ARBA" id="ARBA00004651"/>
    </source>
</evidence>
<dbReference type="InterPro" id="IPR033479">
    <property type="entry name" value="dCache_1"/>
</dbReference>
<keyword evidence="14" id="KW-1185">Reference proteome</keyword>
<evidence type="ECO:0000256" key="7">
    <source>
        <dbReference type="ARBA" id="ARBA00023224"/>
    </source>
</evidence>
<organism evidence="13 14">
    <name type="scientific">Helicobacter baculiformis</name>
    <dbReference type="NCBI Taxonomy" id="427351"/>
    <lineage>
        <taxon>Bacteria</taxon>
        <taxon>Pseudomonadati</taxon>
        <taxon>Campylobacterota</taxon>
        <taxon>Epsilonproteobacteria</taxon>
        <taxon>Campylobacterales</taxon>
        <taxon>Helicobacteraceae</taxon>
        <taxon>Helicobacter</taxon>
    </lineage>
</organism>
<evidence type="ECO:0000259" key="12">
    <source>
        <dbReference type="PROSITE" id="PS50885"/>
    </source>
</evidence>
<dbReference type="SMART" id="SM00283">
    <property type="entry name" value="MA"/>
    <property type="match status" value="1"/>
</dbReference>
<dbReference type="PANTHER" id="PTHR32089:SF114">
    <property type="entry name" value="METHYL-ACCEPTING CHEMOTAXIS PROTEIN MCPB"/>
    <property type="match status" value="1"/>
</dbReference>
<evidence type="ECO:0000256" key="9">
    <source>
        <dbReference type="PROSITE-ProRule" id="PRU00284"/>
    </source>
</evidence>
<sequence length="633" mass="70743">MGFKEKIALMLLMVLTVGFMAFGVFVERFVHKIVTKNSEDHLLEIVTVNMNWIDAWNQDTLKLFNAGAENIRKKWTNDVGTLLKELKYVTKNLDALHTFVGLEDGAMYSSLGPPPKGYDPRVRWWYKAARTEHKTSVSEIYKDAYTGKLVITYSTPLVVNGKFIGAIGADIPLDFFELQAKRMSYREGGGLDLIDGTGLILGSNKLKIGTNIADQDSFLKDVAPKILRTKEGIAHSTAEHNKYLIVYTTVPDSHWKVITRIPTEVAFKNVSKLRVAMLVISVLALFVTLSVTLSWIYYLTRPLDRLKRLSLDLTTGDKDLTKRLPHASKGRSGRDEIAAITHNINSFIGEMQVVMRHFKEISQQRKMLSSALNESVTSVHNNTNKAIAVVEQAVKHSQHNTERILERVKNADSNGKQLSQTGMQLEKVHGQMEDLGKRVEYNATQSMEFSHKLEATAKSTDSIQEVLIIIDDIAAQTNLLALNAAIEAARAGEHGRGFAVVADEVRKLAEKTQNSLTNINSTINEMVQNIDDINHSLGENAQELIQTSRLATSVQKVMQQSVQEISEVIADVHENAQSLQEVVHDSQNISKEIKELNTLAYLEQQDVNRVRETSMSLDGLYGALGVEIEKFKA</sequence>
<dbReference type="SUPFAM" id="SSF103190">
    <property type="entry name" value="Sensory domain-like"/>
    <property type="match status" value="1"/>
</dbReference>
<feature type="transmembrane region" description="Helical" evidence="10">
    <location>
        <begin position="7"/>
        <end position="26"/>
    </location>
</feature>
<keyword evidence="6 10" id="KW-0472">Membrane</keyword>
<dbReference type="SMART" id="SM00304">
    <property type="entry name" value="HAMP"/>
    <property type="match status" value="1"/>
</dbReference>
<dbReference type="RefSeq" id="WP_104752841.1">
    <property type="nucleotide sequence ID" value="NZ_FZMF01000052.1"/>
</dbReference>
<keyword evidence="4 10" id="KW-0812">Transmembrane</keyword>
<dbReference type="CDD" id="cd12912">
    <property type="entry name" value="PDC2_MCP_like"/>
    <property type="match status" value="1"/>
</dbReference>
<evidence type="ECO:0000259" key="11">
    <source>
        <dbReference type="PROSITE" id="PS50111"/>
    </source>
</evidence>
<dbReference type="Gene3D" id="3.30.450.20">
    <property type="entry name" value="PAS domain"/>
    <property type="match status" value="2"/>
</dbReference>
<dbReference type="PROSITE" id="PS50885">
    <property type="entry name" value="HAMP"/>
    <property type="match status" value="1"/>
</dbReference>
<dbReference type="PROSITE" id="PS50111">
    <property type="entry name" value="CHEMOTAXIS_TRANSDUC_2"/>
    <property type="match status" value="1"/>
</dbReference>
<evidence type="ECO:0000256" key="2">
    <source>
        <dbReference type="ARBA" id="ARBA00022475"/>
    </source>
</evidence>
<dbReference type="Pfam" id="PF00015">
    <property type="entry name" value="MCPsignal"/>
    <property type="match status" value="1"/>
</dbReference>
<dbReference type="InterPro" id="IPR004090">
    <property type="entry name" value="Chemotax_Me-accpt_rcpt"/>
</dbReference>
<gene>
    <name evidence="13" type="ORF">ACFOPX_04485</name>
</gene>
<keyword evidence="3" id="KW-0145">Chemotaxis</keyword>